<dbReference type="PANTHER" id="PTHR43941:SF1">
    <property type="entry name" value="STRUCTURAL MAINTENANCE OF CHROMOSOMES PROTEIN 2"/>
    <property type="match status" value="1"/>
</dbReference>
<feature type="non-terminal residue" evidence="3">
    <location>
        <position position="1039"/>
    </location>
</feature>
<dbReference type="AlphaFoldDB" id="A0A0S4JCK9"/>
<feature type="compositionally biased region" description="Low complexity" evidence="2">
    <location>
        <begin position="802"/>
        <end position="816"/>
    </location>
</feature>
<feature type="region of interest" description="Disordered" evidence="2">
    <location>
        <begin position="802"/>
        <end position="871"/>
    </location>
</feature>
<feature type="region of interest" description="Disordered" evidence="2">
    <location>
        <begin position="637"/>
        <end position="688"/>
    </location>
</feature>
<reference evidence="4" key="1">
    <citation type="submission" date="2015-09" db="EMBL/GenBank/DDBJ databases">
        <authorList>
            <consortium name="Pathogen Informatics"/>
        </authorList>
    </citation>
    <scope>NUCLEOTIDE SEQUENCE [LARGE SCALE GENOMIC DNA]</scope>
    <source>
        <strain evidence="4">Lake Konstanz</strain>
    </source>
</reference>
<evidence type="ECO:0000313" key="4">
    <source>
        <dbReference type="Proteomes" id="UP000051952"/>
    </source>
</evidence>
<dbReference type="GO" id="GO:0000785">
    <property type="term" value="C:chromatin"/>
    <property type="evidence" value="ECO:0007669"/>
    <property type="project" value="TreeGrafter"/>
</dbReference>
<dbReference type="Proteomes" id="UP000051952">
    <property type="component" value="Unassembled WGS sequence"/>
</dbReference>
<dbReference type="PANTHER" id="PTHR43941">
    <property type="entry name" value="STRUCTURAL MAINTENANCE OF CHROMOSOMES PROTEIN 2"/>
    <property type="match status" value="1"/>
</dbReference>
<feature type="region of interest" description="Disordered" evidence="2">
    <location>
        <begin position="889"/>
        <end position="918"/>
    </location>
</feature>
<evidence type="ECO:0000256" key="1">
    <source>
        <dbReference type="SAM" id="Coils"/>
    </source>
</evidence>
<name>A0A0S4JCK9_BODSA</name>
<gene>
    <name evidence="3" type="ORF">BSAL_19820</name>
</gene>
<keyword evidence="1" id="KW-0175">Coiled coil</keyword>
<dbReference type="GO" id="GO:0000796">
    <property type="term" value="C:condensin complex"/>
    <property type="evidence" value="ECO:0007669"/>
    <property type="project" value="TreeGrafter"/>
</dbReference>
<feature type="compositionally biased region" description="Basic and acidic residues" evidence="2">
    <location>
        <begin position="1026"/>
        <end position="1039"/>
    </location>
</feature>
<feature type="region of interest" description="Disordered" evidence="2">
    <location>
        <begin position="1018"/>
        <end position="1039"/>
    </location>
</feature>
<dbReference type="VEuPathDB" id="TriTrypDB:BSAL_19820"/>
<dbReference type="EMBL" id="CYKH01001711">
    <property type="protein sequence ID" value="CUG89198.1"/>
    <property type="molecule type" value="Genomic_DNA"/>
</dbReference>
<dbReference type="GO" id="GO:0003682">
    <property type="term" value="F:chromatin binding"/>
    <property type="evidence" value="ECO:0007669"/>
    <property type="project" value="TreeGrafter"/>
</dbReference>
<evidence type="ECO:0000313" key="3">
    <source>
        <dbReference type="EMBL" id="CUG89198.1"/>
    </source>
</evidence>
<organism evidence="3 4">
    <name type="scientific">Bodo saltans</name>
    <name type="common">Flagellated protozoan</name>
    <dbReference type="NCBI Taxonomy" id="75058"/>
    <lineage>
        <taxon>Eukaryota</taxon>
        <taxon>Discoba</taxon>
        <taxon>Euglenozoa</taxon>
        <taxon>Kinetoplastea</taxon>
        <taxon>Metakinetoplastina</taxon>
        <taxon>Eubodonida</taxon>
        <taxon>Bodonidae</taxon>
        <taxon>Bodo</taxon>
    </lineage>
</organism>
<feature type="coiled-coil region" evidence="1">
    <location>
        <begin position="478"/>
        <end position="590"/>
    </location>
</feature>
<feature type="compositionally biased region" description="Basic and acidic residues" evidence="2">
    <location>
        <begin position="892"/>
        <end position="901"/>
    </location>
</feature>
<feature type="region of interest" description="Disordered" evidence="2">
    <location>
        <begin position="158"/>
        <end position="181"/>
    </location>
</feature>
<feature type="coiled-coil region" evidence="1">
    <location>
        <begin position="418"/>
        <end position="445"/>
    </location>
</feature>
<feature type="compositionally biased region" description="Polar residues" evidence="2">
    <location>
        <begin position="848"/>
        <end position="871"/>
    </location>
</feature>
<sequence>MTTFSALHRLITAEIAVQEGQLDTLESILVLAGERSSSIPDPHHVIEGDAANRLIAHLLGEEEKHDRVVPLISSEIEHLERRLRRPEGAPPSHMGTLARELEDFSALQADALKSLKSNSGGDLTISAAMASKLFDVLATKLELLRELQDGFVQHRTAEAEEAARSMQQQQTSAQQTSTSSGGVASMISAAIRGAGTNDATKQSLGLKFAKSLVADGVDALASGGKLKKRTAPASSEAPITNHVTTAISTNSNPLDAARRAAKAFLGGREESTASSAASWKNEFHEAVMRTMLQSESPEEALAGVVSRMPESMGRSMSVESHRSGSATSSRSGSEGPSERDARRRNATHRRRIPSTSPSPAPPHHGGGVTAGPLVASKVDMEARDALTTLRDEVDDLQGSTSELLTEANRIIADCDGAVLQLSTENESLRKELHRLQEAAASRRRHIDDSDAQVQKSVKELHQALVDAKQENGTLSRLLSEERSQHSSVRNELTTLQEEFRRASQASLQQRDALLRCKESERNLEESLANATSKLDALVANHAHELGEKDALVSSLRLRVQTLEKEAAAHINDLETSRHVLNDTVRKLERKQSEVKDVKLMFTELEASGRDTKSEVHALRAAIADKDNALSRYANLSRLKEQHGSPSRRVADQSTGTVATPAGAGGGGGASTPRGGASVGGRRGSNGRLVRKLERKQSEVKDVKLMFTELEASGRDQNLRCMLYAPRLVRKLERKQSEVKDVKLMFTELEASGRDTKSEVHALRAAIADKDNALSRYANLSRLKEQHGSPPRRVADQSTVTVAATPAGGGASTPRGGASVGGRRGSNGRLVRLSFDSPARAATPHPQEPQLTSSMRPATMATQRPGGSTNPHHVQKVLADAASLLASIQSTRRSTEAPDRPYEVAAEGGGSRAGAPRVPPSLQAMNGSEDGVAPVTPLTRPQLSQQQLLHDLEEKERHLMSEAASLAEQERSLLDKRSVVSSTLLAQRNQMLMKNAPDDEVEKLNIQISAVMERINQTTAQIQQNKRSVESKMDLMQRQR</sequence>
<feature type="region of interest" description="Disordered" evidence="2">
    <location>
        <begin position="309"/>
        <end position="371"/>
    </location>
</feature>
<dbReference type="GO" id="GO:0007076">
    <property type="term" value="P:mitotic chromosome condensation"/>
    <property type="evidence" value="ECO:0007669"/>
    <property type="project" value="TreeGrafter"/>
</dbReference>
<dbReference type="GO" id="GO:0000793">
    <property type="term" value="C:condensed chromosome"/>
    <property type="evidence" value="ECO:0007669"/>
    <property type="project" value="TreeGrafter"/>
</dbReference>
<accession>A0A0S4JCK9</accession>
<keyword evidence="4" id="KW-1185">Reference proteome</keyword>
<evidence type="ECO:0000256" key="2">
    <source>
        <dbReference type="SAM" id="MobiDB-lite"/>
    </source>
</evidence>
<feature type="compositionally biased region" description="Low complexity" evidence="2">
    <location>
        <begin position="323"/>
        <end position="335"/>
    </location>
</feature>
<feature type="compositionally biased region" description="Low complexity" evidence="2">
    <location>
        <begin position="164"/>
        <end position="180"/>
    </location>
</feature>
<proteinExistence type="predicted"/>
<protein>
    <submittedName>
        <fullName evidence="3">Uncharacterized protein</fullName>
    </submittedName>
</protein>